<sequence length="568" mass="61003">MLTLAVAACGGGGGGDSVSGATTPTPQPSPFGLGAADKSAARFLLQATVGITDADFAAIKAQGAAAWLTAQMSMPMGERAWDWMISVGLGDIDSRALYDSGAFTVEAPLARQMTIAPDAVRKRVALALSEYFVVSTYVAGMPWTGLAMAHYWDQLNEHAFGNFRDLLEAMTLNPTMGAWLNTRGNLKEDAASGRVPDENYAREVMQLFTLGLVQLNLDGTPKTGAGGQPLPSYTQDDVSNLARVFTGYDWWDDGRRFVAPATNSGRPYPEYTRRAMVFDASRHSTLSADFIGISIPANTDGAAALRLALDGLFQHPNVGPFFGRQMIQRLVTSNPSQAYVARVAAAFNDNGAGVRGDLKAVWRAILLDAEARSDAGLTSTTHGKLREPMVRVFQWMRSFAASSRSGLWPSQWPVADPLYWFGQLPLSSPSVFNFFRPGYVPPGTSMAVSGATTPEFQIVNESSVSQWVNFIDRLNLVAGVPSFAGPSDDLIVDFTAEKPLTADLVALIRRLNLLLAAGQISDVTAQRIVDVLKLGGAAQPGSSDEVKRFRVIAAVTIVMSCAEYLVQK</sequence>
<evidence type="ECO:0000313" key="2">
    <source>
        <dbReference type="Proteomes" id="UP001235760"/>
    </source>
</evidence>
<comment type="caution">
    <text evidence="1">The sequence shown here is derived from an EMBL/GenBank/DDBJ whole genome shotgun (WGS) entry which is preliminary data.</text>
</comment>
<gene>
    <name evidence="1" type="ORF">Q8X39_18770</name>
</gene>
<dbReference type="InterPro" id="IPR014917">
    <property type="entry name" value="DUF1800"/>
</dbReference>
<protein>
    <submittedName>
        <fullName evidence="1">DUF1800 family protein</fullName>
    </submittedName>
</protein>
<evidence type="ECO:0000313" key="1">
    <source>
        <dbReference type="EMBL" id="MDP4302685.1"/>
    </source>
</evidence>
<dbReference type="PANTHER" id="PTHR43737">
    <property type="entry name" value="BLL7424 PROTEIN"/>
    <property type="match status" value="1"/>
</dbReference>
<proteinExistence type="predicted"/>
<organism evidence="1 2">
    <name type="scientific">Leptothrix discophora</name>
    <dbReference type="NCBI Taxonomy" id="89"/>
    <lineage>
        <taxon>Bacteria</taxon>
        <taxon>Pseudomonadati</taxon>
        <taxon>Pseudomonadota</taxon>
        <taxon>Betaproteobacteria</taxon>
        <taxon>Burkholderiales</taxon>
        <taxon>Sphaerotilaceae</taxon>
        <taxon>Leptothrix</taxon>
    </lineage>
</organism>
<dbReference type="RefSeq" id="WP_305751220.1">
    <property type="nucleotide sequence ID" value="NZ_JAUZEE010000013.1"/>
</dbReference>
<accession>A0ABT9G8F5</accession>
<dbReference type="Pfam" id="PF08811">
    <property type="entry name" value="DUF1800"/>
    <property type="match status" value="1"/>
</dbReference>
<name>A0ABT9G8F5_LEPDI</name>
<keyword evidence="2" id="KW-1185">Reference proteome</keyword>
<dbReference type="Proteomes" id="UP001235760">
    <property type="component" value="Unassembled WGS sequence"/>
</dbReference>
<dbReference type="PANTHER" id="PTHR43737:SF1">
    <property type="entry name" value="DUF1501 DOMAIN-CONTAINING PROTEIN"/>
    <property type="match status" value="1"/>
</dbReference>
<dbReference type="EMBL" id="JAUZEE010000013">
    <property type="protein sequence ID" value="MDP4302685.1"/>
    <property type="molecule type" value="Genomic_DNA"/>
</dbReference>
<reference evidence="1 2" key="1">
    <citation type="submission" date="2023-08" db="EMBL/GenBank/DDBJ databases">
        <authorList>
            <person name="Roldan D.M."/>
            <person name="Menes R.J."/>
        </authorList>
    </citation>
    <scope>NUCLEOTIDE SEQUENCE [LARGE SCALE GENOMIC DNA]</scope>
    <source>
        <strain evidence="1 2">CCM 2812</strain>
    </source>
</reference>